<dbReference type="EMBL" id="AJYB01000080">
    <property type="protein sequence ID" value="EIM05333.1"/>
    <property type="molecule type" value="Genomic_DNA"/>
</dbReference>
<evidence type="ECO:0000313" key="2">
    <source>
        <dbReference type="Proteomes" id="UP000004725"/>
    </source>
</evidence>
<reference evidence="1 2" key="1">
    <citation type="journal article" date="2012" name="J. Bacteriol.">
        <title>Genome Sequence of the Antarctic Psychrophile Bacterium Planococcus antarcticus DSM 14505.</title>
        <authorList>
            <person name="Margolles A."/>
            <person name="Gueimonde M."/>
            <person name="Sanchez B."/>
        </authorList>
    </citation>
    <scope>NUCLEOTIDE SEQUENCE [LARGE SCALE GENOMIC DNA]</scope>
    <source>
        <strain evidence="1 2">DSM 14505</strain>
    </source>
</reference>
<dbReference type="RefSeq" id="WP_006831299.1">
    <property type="nucleotide sequence ID" value="NZ_AJYB01000080.1"/>
</dbReference>
<gene>
    <name evidence="1" type="ORF">A1A1_16755</name>
</gene>
<protein>
    <submittedName>
        <fullName evidence="1">Uncharacterized protein</fullName>
    </submittedName>
</protein>
<comment type="caution">
    <text evidence="1">The sequence shown here is derived from an EMBL/GenBank/DDBJ whole genome shotgun (WGS) entry which is preliminary data.</text>
</comment>
<name>A0AA87IKY0_9BACL</name>
<organism evidence="1 2">
    <name type="scientific">Planococcus antarcticus DSM 14505</name>
    <dbReference type="NCBI Taxonomy" id="1185653"/>
    <lineage>
        <taxon>Bacteria</taxon>
        <taxon>Bacillati</taxon>
        <taxon>Bacillota</taxon>
        <taxon>Bacilli</taxon>
        <taxon>Bacillales</taxon>
        <taxon>Caryophanaceae</taxon>
        <taxon>Planococcus</taxon>
    </lineage>
</organism>
<evidence type="ECO:0000313" key="1">
    <source>
        <dbReference type="EMBL" id="EIM05333.1"/>
    </source>
</evidence>
<accession>A0AA87IKY0</accession>
<sequence length="61" mass="6836">MATIFLFPVKEQQQPTTICTGCSKSIRGDYWEVGVPKEQGKEYLALCNSCNDELMKHGVVL</sequence>
<proteinExistence type="predicted"/>
<dbReference type="AlphaFoldDB" id="A0AA87IKY0"/>
<dbReference type="Proteomes" id="UP000004725">
    <property type="component" value="Unassembled WGS sequence"/>
</dbReference>